<dbReference type="InterPro" id="IPR011343">
    <property type="entry name" value="DeoC"/>
</dbReference>
<sequence length="217" mass="23703">MDIARFIDHTLLKPDATEEMIENLCNEAKKYNFYAVCINPYYVKLAKNILRNSNVKIATVIGFPLGANTGKIKALEAEESIKDGADELDMVINIAALKNKDYDKVKEDIEEVVKKAKGNALVKVIIETCLLTEDEKVRACNLSLEAGANFVKTSTGFNGKGATVEDIRLIKSVVGDKMKIKASGGIRDYETAIKMIEAGANRIGASSSVKIVQDSIK</sequence>
<dbReference type="AlphaFoldDB" id="A0A410QHJ9"/>
<evidence type="ECO:0000256" key="6">
    <source>
        <dbReference type="ARBA" id="ARBA00056337"/>
    </source>
</evidence>
<feature type="active site" description="Proton donor/acceptor" evidence="7">
    <location>
        <position position="181"/>
    </location>
</feature>
<dbReference type="Pfam" id="PF01791">
    <property type="entry name" value="DeoC"/>
    <property type="match status" value="1"/>
</dbReference>
<keyword evidence="2 7" id="KW-0963">Cytoplasm</keyword>
<accession>A0A410QHJ9</accession>
<dbReference type="SUPFAM" id="SSF51569">
    <property type="entry name" value="Aldolase"/>
    <property type="match status" value="1"/>
</dbReference>
<keyword evidence="3 7" id="KW-0456">Lyase</keyword>
<dbReference type="FunFam" id="3.20.20.70:FF:000044">
    <property type="entry name" value="Deoxyribose-phosphate aldolase"/>
    <property type="match status" value="1"/>
</dbReference>
<feature type="active site" description="Proton donor/acceptor" evidence="7">
    <location>
        <position position="89"/>
    </location>
</feature>
<comment type="similarity">
    <text evidence="1 7">Belongs to the DeoC/FbaB aldolase family. DeoC type 1 subfamily.</text>
</comment>
<dbReference type="CDD" id="cd00959">
    <property type="entry name" value="DeoC"/>
    <property type="match status" value="1"/>
</dbReference>
<dbReference type="PANTHER" id="PTHR10889:SF1">
    <property type="entry name" value="DEOXYRIBOSE-PHOSPHATE ALDOLASE"/>
    <property type="match status" value="1"/>
</dbReference>
<dbReference type="HAMAP" id="MF_00114">
    <property type="entry name" value="DeoC_type1"/>
    <property type="match status" value="1"/>
</dbReference>
<dbReference type="KEGG" id="spoa:EQM13_11125"/>
<dbReference type="OrthoDB" id="9778711at2"/>
<comment type="pathway">
    <text evidence="7">Carbohydrate degradation; 2-deoxy-D-ribose 1-phosphate degradation; D-glyceraldehyde 3-phosphate and acetaldehyde from 2-deoxy-alpha-D-ribose 1-phosphate: step 2/2.</text>
</comment>
<dbReference type="Gene3D" id="3.20.20.70">
    <property type="entry name" value="Aldolase class I"/>
    <property type="match status" value="1"/>
</dbReference>
<evidence type="ECO:0000256" key="2">
    <source>
        <dbReference type="ARBA" id="ARBA00022490"/>
    </source>
</evidence>
<dbReference type="PANTHER" id="PTHR10889">
    <property type="entry name" value="DEOXYRIBOSE-PHOSPHATE ALDOLASE"/>
    <property type="match status" value="1"/>
</dbReference>
<dbReference type="PIRSF" id="PIRSF001357">
    <property type="entry name" value="DeoC"/>
    <property type="match status" value="1"/>
</dbReference>
<proteinExistence type="inferred from homology"/>
<evidence type="ECO:0000256" key="4">
    <source>
        <dbReference type="ARBA" id="ARBA00023270"/>
    </source>
</evidence>
<keyword evidence="4 7" id="KW-0704">Schiff base</keyword>
<comment type="subcellular location">
    <subcellularLocation>
        <location evidence="7">Cytoplasm</location>
    </subcellularLocation>
</comment>
<keyword evidence="9" id="KW-1185">Reference proteome</keyword>
<dbReference type="Proteomes" id="UP000287969">
    <property type="component" value="Chromosome"/>
</dbReference>
<comment type="catalytic activity">
    <reaction evidence="5 7">
        <text>2-deoxy-D-ribose 5-phosphate = D-glyceraldehyde 3-phosphate + acetaldehyde</text>
        <dbReference type="Rhea" id="RHEA:12821"/>
        <dbReference type="ChEBI" id="CHEBI:15343"/>
        <dbReference type="ChEBI" id="CHEBI:59776"/>
        <dbReference type="ChEBI" id="CHEBI:62877"/>
        <dbReference type="EC" id="4.1.2.4"/>
    </reaction>
</comment>
<dbReference type="GO" id="GO:0004139">
    <property type="term" value="F:deoxyribose-phosphate aldolase activity"/>
    <property type="evidence" value="ECO:0007669"/>
    <property type="project" value="UniProtKB-UniRule"/>
</dbReference>
<dbReference type="GO" id="GO:0005737">
    <property type="term" value="C:cytoplasm"/>
    <property type="evidence" value="ECO:0007669"/>
    <property type="project" value="UniProtKB-SubCell"/>
</dbReference>
<evidence type="ECO:0000256" key="3">
    <source>
        <dbReference type="ARBA" id="ARBA00023239"/>
    </source>
</evidence>
<dbReference type="EC" id="4.1.2.4" evidence="7"/>
<evidence type="ECO:0000256" key="7">
    <source>
        <dbReference type="HAMAP-Rule" id="MF_00114"/>
    </source>
</evidence>
<protein>
    <recommendedName>
        <fullName evidence="7">Deoxyribose-phosphate aldolase</fullName>
        <shortName evidence="7">DERA</shortName>
        <ecNumber evidence="7">4.1.2.4</ecNumber>
    </recommendedName>
    <alternativeName>
        <fullName evidence="7">2-deoxy-D-ribose 5-phosphate aldolase</fullName>
    </alternativeName>
    <alternativeName>
        <fullName evidence="7">Phosphodeoxyriboaldolase</fullName>
        <shortName evidence="7">Deoxyriboaldolase</shortName>
    </alternativeName>
</protein>
<dbReference type="GO" id="GO:0006018">
    <property type="term" value="P:2-deoxyribose 1-phosphate catabolic process"/>
    <property type="evidence" value="ECO:0007669"/>
    <property type="project" value="UniProtKB-UniRule"/>
</dbReference>
<gene>
    <name evidence="7 8" type="primary">deoC</name>
    <name evidence="8" type="ORF">EQM13_11125</name>
</gene>
<dbReference type="InterPro" id="IPR013785">
    <property type="entry name" value="Aldolase_TIM"/>
</dbReference>
<comment type="function">
    <text evidence="6 7">Catalyzes a reversible aldol reaction between acetaldehyde and D-glyceraldehyde 3-phosphate to generate 2-deoxy-D-ribose 5-phosphate.</text>
</comment>
<evidence type="ECO:0000256" key="5">
    <source>
        <dbReference type="ARBA" id="ARBA00048791"/>
    </source>
</evidence>
<dbReference type="EMBL" id="CP035282">
    <property type="protein sequence ID" value="QAT63449.1"/>
    <property type="molecule type" value="Genomic_DNA"/>
</dbReference>
<name>A0A410QHJ9_9FIRM</name>
<evidence type="ECO:0000313" key="9">
    <source>
        <dbReference type="Proteomes" id="UP000287969"/>
    </source>
</evidence>
<feature type="active site" description="Schiff-base intermediate with acetaldehyde" evidence="7">
    <location>
        <position position="152"/>
    </location>
</feature>
<evidence type="ECO:0000256" key="1">
    <source>
        <dbReference type="ARBA" id="ARBA00010936"/>
    </source>
</evidence>
<dbReference type="InterPro" id="IPR028581">
    <property type="entry name" value="DeoC_typeI"/>
</dbReference>
<organism evidence="8 9">
    <name type="scientific">Acidilutibacter cellobiosedens</name>
    <dbReference type="NCBI Taxonomy" id="2507161"/>
    <lineage>
        <taxon>Bacteria</taxon>
        <taxon>Bacillati</taxon>
        <taxon>Bacillota</taxon>
        <taxon>Tissierellia</taxon>
        <taxon>Tissierellales</taxon>
        <taxon>Acidilutibacteraceae</taxon>
        <taxon>Acidilutibacter</taxon>
    </lineage>
</organism>
<dbReference type="NCBIfam" id="TIGR00126">
    <property type="entry name" value="deoC"/>
    <property type="match status" value="1"/>
</dbReference>
<dbReference type="GO" id="GO:0009264">
    <property type="term" value="P:deoxyribonucleotide catabolic process"/>
    <property type="evidence" value="ECO:0007669"/>
    <property type="project" value="UniProtKB-UniRule"/>
</dbReference>
<evidence type="ECO:0000313" key="8">
    <source>
        <dbReference type="EMBL" id="QAT63449.1"/>
    </source>
</evidence>
<dbReference type="GO" id="GO:0016052">
    <property type="term" value="P:carbohydrate catabolic process"/>
    <property type="evidence" value="ECO:0007669"/>
    <property type="project" value="TreeGrafter"/>
</dbReference>
<dbReference type="SMART" id="SM01133">
    <property type="entry name" value="DeoC"/>
    <property type="match status" value="1"/>
</dbReference>
<dbReference type="InterPro" id="IPR002915">
    <property type="entry name" value="DeoC/FbaB/LacD_aldolase"/>
</dbReference>
<reference evidence="9" key="1">
    <citation type="submission" date="2019-01" db="EMBL/GenBank/DDBJ databases">
        <title>Draft genomes of a novel of Sporanaerobacter strains.</title>
        <authorList>
            <person name="Ma S."/>
        </authorList>
    </citation>
    <scope>NUCLEOTIDE SEQUENCE [LARGE SCALE GENOMIC DNA]</scope>
    <source>
        <strain evidence="9">NJN-17</strain>
    </source>
</reference>
<dbReference type="UniPathway" id="UPA00002">
    <property type="reaction ID" value="UER00468"/>
</dbReference>